<dbReference type="EMBL" id="MU864437">
    <property type="protein sequence ID" value="KAK4185909.1"/>
    <property type="molecule type" value="Genomic_DNA"/>
</dbReference>
<proteinExistence type="predicted"/>
<dbReference type="AlphaFoldDB" id="A0AAN6WPY5"/>
<reference evidence="2" key="2">
    <citation type="submission" date="2023-05" db="EMBL/GenBank/DDBJ databases">
        <authorList>
            <consortium name="Lawrence Berkeley National Laboratory"/>
            <person name="Steindorff A."/>
            <person name="Hensen N."/>
            <person name="Bonometti L."/>
            <person name="Westerberg I."/>
            <person name="Brannstrom I.O."/>
            <person name="Guillou S."/>
            <person name="Cros-Aarteil S."/>
            <person name="Calhoun S."/>
            <person name="Haridas S."/>
            <person name="Kuo A."/>
            <person name="Mondo S."/>
            <person name="Pangilinan J."/>
            <person name="Riley R."/>
            <person name="Labutti K."/>
            <person name="Andreopoulos B."/>
            <person name="Lipzen A."/>
            <person name="Chen C."/>
            <person name="Yanf M."/>
            <person name="Daum C."/>
            <person name="Ng V."/>
            <person name="Clum A."/>
            <person name="Ohm R."/>
            <person name="Martin F."/>
            <person name="Silar P."/>
            <person name="Natvig D."/>
            <person name="Lalanne C."/>
            <person name="Gautier V."/>
            <person name="Ament-Velasquez S.L."/>
            <person name="Kruys A."/>
            <person name="Hutchinson M.I."/>
            <person name="Powell A.J."/>
            <person name="Barry K."/>
            <person name="Miller A.N."/>
            <person name="Grigoriev I.V."/>
            <person name="Debuchy R."/>
            <person name="Gladieux P."/>
            <person name="Thoren M.H."/>
            <person name="Johannesson H."/>
        </authorList>
    </citation>
    <scope>NUCLEOTIDE SEQUENCE</scope>
    <source>
        <strain evidence="2">PSN309</strain>
    </source>
</reference>
<accession>A0AAN6WPY5</accession>
<sequence>MSLSPPQVMASSGSALNPASSMSLGAASPAQPAAMVSVKPAGQQPKAKKTSGIKRVGGLGAMAAVGIGLTRVLVVAATGEDIGDFGGGGGGEDLGGGEDFAAGGEDLGGGGGVDDGASTNVDAGVTITGVDGNSSAGGGGGGGGGYIDTSAAVAGDEAAAVAAANDNLAANHFVNMMNAEANANALSYISTDATNSTNALIADPYGAYSTYPDCSQYI</sequence>
<protein>
    <submittedName>
        <fullName evidence="2">Uncharacterized protein</fullName>
    </submittedName>
</protein>
<feature type="compositionally biased region" description="Gly residues" evidence="1">
    <location>
        <begin position="87"/>
        <end position="98"/>
    </location>
</feature>
<gene>
    <name evidence="2" type="ORF">QBC35DRAFT_289957</name>
</gene>
<evidence type="ECO:0000313" key="2">
    <source>
        <dbReference type="EMBL" id="KAK4185909.1"/>
    </source>
</evidence>
<dbReference type="Proteomes" id="UP001302126">
    <property type="component" value="Unassembled WGS sequence"/>
</dbReference>
<reference evidence="2" key="1">
    <citation type="journal article" date="2023" name="Mol. Phylogenet. Evol.">
        <title>Genome-scale phylogeny and comparative genomics of the fungal order Sordariales.</title>
        <authorList>
            <person name="Hensen N."/>
            <person name="Bonometti L."/>
            <person name="Westerberg I."/>
            <person name="Brannstrom I.O."/>
            <person name="Guillou S."/>
            <person name="Cros-Aarteil S."/>
            <person name="Calhoun S."/>
            <person name="Haridas S."/>
            <person name="Kuo A."/>
            <person name="Mondo S."/>
            <person name="Pangilinan J."/>
            <person name="Riley R."/>
            <person name="LaButti K."/>
            <person name="Andreopoulos B."/>
            <person name="Lipzen A."/>
            <person name="Chen C."/>
            <person name="Yan M."/>
            <person name="Daum C."/>
            <person name="Ng V."/>
            <person name="Clum A."/>
            <person name="Steindorff A."/>
            <person name="Ohm R.A."/>
            <person name="Martin F."/>
            <person name="Silar P."/>
            <person name="Natvig D.O."/>
            <person name="Lalanne C."/>
            <person name="Gautier V."/>
            <person name="Ament-Velasquez S.L."/>
            <person name="Kruys A."/>
            <person name="Hutchinson M.I."/>
            <person name="Powell A.J."/>
            <person name="Barry K."/>
            <person name="Miller A.N."/>
            <person name="Grigoriev I.V."/>
            <person name="Debuchy R."/>
            <person name="Gladieux P."/>
            <person name="Hiltunen Thoren M."/>
            <person name="Johannesson H."/>
        </authorList>
    </citation>
    <scope>NUCLEOTIDE SEQUENCE</scope>
    <source>
        <strain evidence="2">PSN309</strain>
    </source>
</reference>
<name>A0AAN6WPY5_9PEZI</name>
<organism evidence="2 3">
    <name type="scientific">Podospora australis</name>
    <dbReference type="NCBI Taxonomy" id="1536484"/>
    <lineage>
        <taxon>Eukaryota</taxon>
        <taxon>Fungi</taxon>
        <taxon>Dikarya</taxon>
        <taxon>Ascomycota</taxon>
        <taxon>Pezizomycotina</taxon>
        <taxon>Sordariomycetes</taxon>
        <taxon>Sordariomycetidae</taxon>
        <taxon>Sordariales</taxon>
        <taxon>Podosporaceae</taxon>
        <taxon>Podospora</taxon>
    </lineage>
</organism>
<feature type="region of interest" description="Disordered" evidence="1">
    <location>
        <begin position="1"/>
        <end position="26"/>
    </location>
</feature>
<feature type="compositionally biased region" description="Polar residues" evidence="1">
    <location>
        <begin position="1"/>
        <end position="23"/>
    </location>
</feature>
<evidence type="ECO:0000313" key="3">
    <source>
        <dbReference type="Proteomes" id="UP001302126"/>
    </source>
</evidence>
<feature type="region of interest" description="Disordered" evidence="1">
    <location>
        <begin position="87"/>
        <end position="115"/>
    </location>
</feature>
<evidence type="ECO:0000256" key="1">
    <source>
        <dbReference type="SAM" id="MobiDB-lite"/>
    </source>
</evidence>
<comment type="caution">
    <text evidence="2">The sequence shown here is derived from an EMBL/GenBank/DDBJ whole genome shotgun (WGS) entry which is preliminary data.</text>
</comment>
<keyword evidence="3" id="KW-1185">Reference proteome</keyword>
<feature type="compositionally biased region" description="Gly residues" evidence="1">
    <location>
        <begin position="105"/>
        <end position="114"/>
    </location>
</feature>